<evidence type="ECO:0000256" key="1">
    <source>
        <dbReference type="SAM" id="Phobius"/>
    </source>
</evidence>
<dbReference type="RefSeq" id="WP_013120148.1">
    <property type="nucleotide sequence ID" value="NZ_LGTE01000001.1"/>
</dbReference>
<name>A0A0L6W6Q3_9FIRM</name>
<evidence type="ECO:0000313" key="3">
    <source>
        <dbReference type="Proteomes" id="UP000037175"/>
    </source>
</evidence>
<dbReference type="Proteomes" id="UP000037175">
    <property type="component" value="Unassembled WGS sequence"/>
</dbReference>
<dbReference type="EMBL" id="LGTE01000001">
    <property type="protein sequence ID" value="KNZ71146.1"/>
    <property type="molecule type" value="Genomic_DNA"/>
</dbReference>
<accession>A0A0L6W6Q3</accession>
<keyword evidence="1" id="KW-0812">Transmembrane</keyword>
<feature type="transmembrane region" description="Helical" evidence="1">
    <location>
        <begin position="6"/>
        <end position="24"/>
    </location>
</feature>
<comment type="caution">
    <text evidence="2">The sequence shown here is derived from an EMBL/GenBank/DDBJ whole genome shotgun (WGS) entry which is preliminary data.</text>
</comment>
<organism evidence="2 3">
    <name type="scientific">Thermincola ferriacetica</name>
    <dbReference type="NCBI Taxonomy" id="281456"/>
    <lineage>
        <taxon>Bacteria</taxon>
        <taxon>Bacillati</taxon>
        <taxon>Bacillota</taxon>
        <taxon>Clostridia</taxon>
        <taxon>Eubacteriales</taxon>
        <taxon>Thermincolaceae</taxon>
        <taxon>Thermincola</taxon>
    </lineage>
</organism>
<keyword evidence="1" id="KW-0472">Membrane</keyword>
<evidence type="ECO:0000313" key="2">
    <source>
        <dbReference type="EMBL" id="KNZ71146.1"/>
    </source>
</evidence>
<sequence>MSDQGKLAVILVLIIGALMVFTYLTSSHNKDFAKVYTEYKQRGKQEQVSPDDIAKGFK</sequence>
<dbReference type="AlphaFoldDB" id="A0A0L6W6Q3"/>
<keyword evidence="1" id="KW-1133">Transmembrane helix</keyword>
<reference evidence="3" key="1">
    <citation type="submission" date="2015-07" db="EMBL/GenBank/DDBJ databases">
        <title>Complete Genome of Thermincola ferriacetica strain Z-0001T.</title>
        <authorList>
            <person name="Lusk B."/>
            <person name="Badalamenti J.P."/>
            <person name="Parameswaran P."/>
            <person name="Bond D.R."/>
            <person name="Torres C.I."/>
        </authorList>
    </citation>
    <scope>NUCLEOTIDE SEQUENCE [LARGE SCALE GENOMIC DNA]</scope>
    <source>
        <strain evidence="3">Z-0001</strain>
    </source>
</reference>
<gene>
    <name evidence="2" type="ORF">Tfer_0224</name>
</gene>
<keyword evidence="3" id="KW-1185">Reference proteome</keyword>
<proteinExistence type="predicted"/>
<protein>
    <submittedName>
        <fullName evidence="2">Uncharacterized protein</fullName>
    </submittedName>
</protein>